<comment type="subcellular location">
    <subcellularLocation>
        <location evidence="1">Nucleus</location>
    </subcellularLocation>
</comment>
<dbReference type="Gene3D" id="2.30.31.10">
    <property type="entry name" value="Transcriptional Coactivator Pc4, Chain A"/>
    <property type="match status" value="2"/>
</dbReference>
<evidence type="ECO:0000256" key="5">
    <source>
        <dbReference type="ARBA" id="ARBA00023163"/>
    </source>
</evidence>
<dbReference type="EMBL" id="UYJE01001057">
    <property type="protein sequence ID" value="VDH98783.1"/>
    <property type="molecule type" value="Genomic_DNA"/>
</dbReference>
<dbReference type="GO" id="GO:0005634">
    <property type="term" value="C:nucleus"/>
    <property type="evidence" value="ECO:0007669"/>
    <property type="project" value="UniProtKB-SubCell"/>
</dbReference>
<gene>
    <name evidence="8" type="ORF">MGAL_10B093704</name>
</gene>
<organism evidence="8 9">
    <name type="scientific">Mytilus galloprovincialis</name>
    <name type="common">Mediterranean mussel</name>
    <dbReference type="NCBI Taxonomy" id="29158"/>
    <lineage>
        <taxon>Eukaryota</taxon>
        <taxon>Metazoa</taxon>
        <taxon>Spiralia</taxon>
        <taxon>Lophotrochozoa</taxon>
        <taxon>Mollusca</taxon>
        <taxon>Bivalvia</taxon>
        <taxon>Autobranchia</taxon>
        <taxon>Pteriomorphia</taxon>
        <taxon>Mytilida</taxon>
        <taxon>Mytiloidea</taxon>
        <taxon>Mytilidae</taxon>
        <taxon>Mytilinae</taxon>
        <taxon>Mytilus</taxon>
    </lineage>
</organism>
<keyword evidence="4" id="KW-0238">DNA-binding</keyword>
<protein>
    <recommendedName>
        <fullName evidence="7">Transcriptional coactivator p15 (PC4) C-terminal domain-containing protein</fullName>
    </recommendedName>
</protein>
<evidence type="ECO:0000256" key="2">
    <source>
        <dbReference type="ARBA" id="ARBA00009001"/>
    </source>
</evidence>
<dbReference type="InterPro" id="IPR009044">
    <property type="entry name" value="ssDNA-bd_transcriptional_reg"/>
</dbReference>
<comment type="caution">
    <text evidence="8">The sequence shown here is derived from an EMBL/GenBank/DDBJ whole genome shotgun (WGS) entry which is preliminary data.</text>
</comment>
<name>A0A8B6C3S2_MYTGA</name>
<feature type="domain" description="Transcriptional coactivator p15 (PC4) C-terminal" evidence="7">
    <location>
        <begin position="92"/>
        <end position="127"/>
    </location>
</feature>
<evidence type="ECO:0000256" key="4">
    <source>
        <dbReference type="ARBA" id="ARBA00023125"/>
    </source>
</evidence>
<reference evidence="8" key="1">
    <citation type="submission" date="2018-11" db="EMBL/GenBank/DDBJ databases">
        <authorList>
            <person name="Alioto T."/>
            <person name="Alioto T."/>
        </authorList>
    </citation>
    <scope>NUCLEOTIDE SEQUENCE</scope>
</reference>
<dbReference type="OrthoDB" id="6054429at2759"/>
<dbReference type="SUPFAM" id="SSF54447">
    <property type="entry name" value="ssDNA-binding transcriptional regulator domain"/>
    <property type="match status" value="2"/>
</dbReference>
<evidence type="ECO:0000256" key="6">
    <source>
        <dbReference type="ARBA" id="ARBA00023242"/>
    </source>
</evidence>
<dbReference type="InterPro" id="IPR003173">
    <property type="entry name" value="PC4_C"/>
</dbReference>
<comment type="similarity">
    <text evidence="2">Belongs to the transcriptional coactivator PC4 family.</text>
</comment>
<keyword evidence="3" id="KW-0805">Transcription regulation</keyword>
<accession>A0A8B6C3S2</accession>
<keyword evidence="6" id="KW-0539">Nucleus</keyword>
<dbReference type="InterPro" id="IPR045125">
    <property type="entry name" value="Sub1/Tcp4-like"/>
</dbReference>
<evidence type="ECO:0000313" key="8">
    <source>
        <dbReference type="EMBL" id="VDH98783.1"/>
    </source>
</evidence>
<dbReference type="AlphaFoldDB" id="A0A8B6C3S2"/>
<dbReference type="PANTHER" id="PTHR13215">
    <property type="entry name" value="RNA POLYMERASE II TRANSCRIPTIONAL COACTIVATOR"/>
    <property type="match status" value="1"/>
</dbReference>
<feature type="domain" description="Transcriptional coactivator p15 (PC4) C-terminal" evidence="7">
    <location>
        <begin position="15"/>
        <end position="59"/>
    </location>
</feature>
<evidence type="ECO:0000256" key="1">
    <source>
        <dbReference type="ARBA" id="ARBA00004123"/>
    </source>
</evidence>
<proteinExistence type="inferred from homology"/>
<evidence type="ECO:0000313" key="9">
    <source>
        <dbReference type="Proteomes" id="UP000596742"/>
    </source>
</evidence>
<dbReference type="GO" id="GO:0003677">
    <property type="term" value="F:DNA binding"/>
    <property type="evidence" value="ECO:0007669"/>
    <property type="project" value="UniProtKB-KW"/>
</dbReference>
<dbReference type="Pfam" id="PF02229">
    <property type="entry name" value="PC4"/>
    <property type="match status" value="2"/>
</dbReference>
<keyword evidence="5" id="KW-0804">Transcription</keyword>
<dbReference type="GO" id="GO:0060261">
    <property type="term" value="P:positive regulation of transcription initiation by RNA polymerase II"/>
    <property type="evidence" value="ECO:0007669"/>
    <property type="project" value="InterPro"/>
</dbReference>
<sequence>MTSSSSCGSIGFHRSKFVQAKEWKDQIRIDVREWELKDGKLIPTRKGISLSLNRWKLLTNSFDKLDQALAEQKDHSSHLGRNVYSSVQARANCVNIRQYWLPPNETEVVPTRKGITLRPGEYAKLKDVASVIGDFVPELNSIVPCPYSSDHQNQLGFLRCSECNPDNFLVW</sequence>
<evidence type="ECO:0000259" key="7">
    <source>
        <dbReference type="Pfam" id="PF02229"/>
    </source>
</evidence>
<dbReference type="GO" id="GO:0003713">
    <property type="term" value="F:transcription coactivator activity"/>
    <property type="evidence" value="ECO:0007669"/>
    <property type="project" value="InterPro"/>
</dbReference>
<dbReference type="Proteomes" id="UP000596742">
    <property type="component" value="Unassembled WGS sequence"/>
</dbReference>
<evidence type="ECO:0000256" key="3">
    <source>
        <dbReference type="ARBA" id="ARBA00023015"/>
    </source>
</evidence>
<keyword evidence="9" id="KW-1185">Reference proteome</keyword>